<dbReference type="GO" id="GO:0016020">
    <property type="term" value="C:membrane"/>
    <property type="evidence" value="ECO:0007669"/>
    <property type="project" value="InterPro"/>
</dbReference>
<dbReference type="Gene3D" id="2.120.10.30">
    <property type="entry name" value="TolB, C-terminal domain"/>
    <property type="match status" value="2"/>
</dbReference>
<name>A0A381SRA5_9ZZZZ</name>
<dbReference type="EC" id="4.3.2.5" evidence="2"/>
<accession>A0A381SRA5</accession>
<keyword evidence="7" id="KW-0325">Glycoprotein</keyword>
<dbReference type="InterPro" id="IPR011042">
    <property type="entry name" value="6-blade_b-propeller_TolB-like"/>
</dbReference>
<dbReference type="PROSITE" id="PS51125">
    <property type="entry name" value="NHL"/>
    <property type="match status" value="1"/>
</dbReference>
<evidence type="ECO:0000313" key="9">
    <source>
        <dbReference type="EMBL" id="SVA05868.1"/>
    </source>
</evidence>
<protein>
    <recommendedName>
        <fullName evidence="2">peptidylamidoglycolate lyase</fullName>
        <ecNumber evidence="2">4.3.2.5</ecNumber>
    </recommendedName>
</protein>
<dbReference type="SUPFAM" id="SSF101898">
    <property type="entry name" value="NHL repeat"/>
    <property type="match status" value="1"/>
</dbReference>
<evidence type="ECO:0000256" key="4">
    <source>
        <dbReference type="ARBA" id="ARBA00022729"/>
    </source>
</evidence>
<dbReference type="PRINTS" id="PR00790">
    <property type="entry name" value="PAMONOXGNASE"/>
</dbReference>
<dbReference type="InterPro" id="IPR000720">
    <property type="entry name" value="PHM/PAL"/>
</dbReference>
<dbReference type="AlphaFoldDB" id="A0A381SRA5"/>
<organism evidence="9">
    <name type="scientific">marine metagenome</name>
    <dbReference type="NCBI Taxonomy" id="408172"/>
    <lineage>
        <taxon>unclassified sequences</taxon>
        <taxon>metagenomes</taxon>
        <taxon>ecological metagenomes</taxon>
    </lineage>
</organism>
<dbReference type="GO" id="GO:0046872">
    <property type="term" value="F:metal ion binding"/>
    <property type="evidence" value="ECO:0007669"/>
    <property type="project" value="UniProtKB-KW"/>
</dbReference>
<dbReference type="GO" id="GO:0004598">
    <property type="term" value="F:peptidylamidoglycolate lyase activity"/>
    <property type="evidence" value="ECO:0007669"/>
    <property type="project" value="UniProtKB-EC"/>
</dbReference>
<dbReference type="CDD" id="cd14958">
    <property type="entry name" value="NHL_PAL_like"/>
    <property type="match status" value="1"/>
</dbReference>
<keyword evidence="8" id="KW-0456">Lyase</keyword>
<sequence length="339" mass="38386">MPTNVSTKTKFQPDPHWAKVPHGVWMREATSVAVDKNDNVFVFNRGNKPVLVFNQLGDVIDMWGNDNPPDKVRIIRDPYGNASQFWDTWFNRPHAITIDHEDNVWLVDDNGHQIHKMSKTGKYLMTIGSGTPAPKQSGDMFHRPTDVAISEKTGEIFISDGYDNSRVHRLDPEGNLIKSWGVIGTDPGEFNVPHNIALIDDEEVIVCDRENYRVQVFSLDGTFLRMWPVHKAVAVEVTGSGDDVRIYVAEQGPTKGSPNRGEPNLGNRVGIYDREGNRITRFGSTQIGEEPDQFLWPHSIAIDSKGDIYVAEVSYVEWGMAQNPRREMASLRKWCRKDN</sequence>
<dbReference type="GO" id="GO:0006518">
    <property type="term" value="P:peptide metabolic process"/>
    <property type="evidence" value="ECO:0007669"/>
    <property type="project" value="InterPro"/>
</dbReference>
<evidence type="ECO:0000256" key="1">
    <source>
        <dbReference type="ARBA" id="ARBA00001947"/>
    </source>
</evidence>
<keyword evidence="4" id="KW-0732">Signal</keyword>
<keyword evidence="6" id="KW-1015">Disulfide bond</keyword>
<evidence type="ECO:0000256" key="3">
    <source>
        <dbReference type="ARBA" id="ARBA00022723"/>
    </source>
</evidence>
<evidence type="ECO:0000256" key="5">
    <source>
        <dbReference type="ARBA" id="ARBA00022737"/>
    </source>
</evidence>
<reference evidence="9" key="1">
    <citation type="submission" date="2018-05" db="EMBL/GenBank/DDBJ databases">
        <authorList>
            <person name="Lanie J.A."/>
            <person name="Ng W.-L."/>
            <person name="Kazmierczak K.M."/>
            <person name="Andrzejewski T.M."/>
            <person name="Davidsen T.M."/>
            <person name="Wayne K.J."/>
            <person name="Tettelin H."/>
            <person name="Glass J.I."/>
            <person name="Rusch D."/>
            <person name="Podicherti R."/>
            <person name="Tsui H.-C.T."/>
            <person name="Winkler M.E."/>
        </authorList>
    </citation>
    <scope>NUCLEOTIDE SEQUENCE</scope>
</reference>
<dbReference type="InterPro" id="IPR001258">
    <property type="entry name" value="NHL_repeat"/>
</dbReference>
<dbReference type="EMBL" id="UINC01003384">
    <property type="protein sequence ID" value="SVA05868.1"/>
    <property type="molecule type" value="Genomic_DNA"/>
</dbReference>
<dbReference type="GO" id="GO:0005576">
    <property type="term" value="C:extracellular region"/>
    <property type="evidence" value="ECO:0007669"/>
    <property type="project" value="TreeGrafter"/>
</dbReference>
<gene>
    <name evidence="9" type="ORF">METZ01_LOCUS58722</name>
</gene>
<keyword evidence="3" id="KW-0479">Metal-binding</keyword>
<proteinExistence type="predicted"/>
<evidence type="ECO:0000256" key="7">
    <source>
        <dbReference type="ARBA" id="ARBA00023180"/>
    </source>
</evidence>
<evidence type="ECO:0000256" key="2">
    <source>
        <dbReference type="ARBA" id="ARBA00012343"/>
    </source>
</evidence>
<evidence type="ECO:0000256" key="6">
    <source>
        <dbReference type="ARBA" id="ARBA00023157"/>
    </source>
</evidence>
<dbReference type="PANTHER" id="PTHR10680:SF38">
    <property type="entry name" value="BLL1368 PROTEIN"/>
    <property type="match status" value="1"/>
</dbReference>
<dbReference type="Pfam" id="PF01436">
    <property type="entry name" value="NHL"/>
    <property type="match status" value="2"/>
</dbReference>
<keyword evidence="5" id="KW-0677">Repeat</keyword>
<comment type="cofactor">
    <cofactor evidence="1">
        <name>Zn(2+)</name>
        <dbReference type="ChEBI" id="CHEBI:29105"/>
    </cofactor>
</comment>
<dbReference type="PANTHER" id="PTHR10680">
    <property type="entry name" value="PEPTIDYL-GLYCINE ALPHA-AMIDATING MONOOXYGENASE"/>
    <property type="match status" value="1"/>
</dbReference>
<evidence type="ECO:0000256" key="8">
    <source>
        <dbReference type="ARBA" id="ARBA00023239"/>
    </source>
</evidence>